<reference evidence="2" key="1">
    <citation type="journal article" date="2015" name="Genome Biol. Evol.">
        <title>Organellar Genomes of White Spruce (Picea glauca): Assembly and Annotation.</title>
        <authorList>
            <person name="Jackman S.D."/>
            <person name="Warren R.L."/>
            <person name="Gibb E.A."/>
            <person name="Vandervalk B.P."/>
            <person name="Mohamadi H."/>
            <person name="Chu J."/>
            <person name="Raymond A."/>
            <person name="Pleasance S."/>
            <person name="Coope R."/>
            <person name="Wildung M.R."/>
            <person name="Ritland C.E."/>
            <person name="Bousquet J."/>
            <person name="Jones S.J."/>
            <person name="Bohlmann J."/>
            <person name="Birol I."/>
        </authorList>
    </citation>
    <scope>NUCLEOTIDE SEQUENCE [LARGE SCALE GENOMIC DNA]</scope>
    <source>
        <tissue evidence="2">Flushing bud</tissue>
    </source>
</reference>
<proteinExistence type="predicted"/>
<name>A0A101LU02_PICGL</name>
<keyword evidence="2" id="KW-0496">Mitochondrion</keyword>
<gene>
    <name evidence="2" type="ORF">ABT39_MTgene3400</name>
</gene>
<feature type="region of interest" description="Disordered" evidence="1">
    <location>
        <begin position="12"/>
        <end position="31"/>
    </location>
</feature>
<organism evidence="2">
    <name type="scientific">Picea glauca</name>
    <name type="common">White spruce</name>
    <name type="synonym">Pinus glauca</name>
    <dbReference type="NCBI Taxonomy" id="3330"/>
    <lineage>
        <taxon>Eukaryota</taxon>
        <taxon>Viridiplantae</taxon>
        <taxon>Streptophyta</taxon>
        <taxon>Embryophyta</taxon>
        <taxon>Tracheophyta</taxon>
        <taxon>Spermatophyta</taxon>
        <taxon>Pinopsida</taxon>
        <taxon>Pinidae</taxon>
        <taxon>Conifers I</taxon>
        <taxon>Pinales</taxon>
        <taxon>Pinaceae</taxon>
        <taxon>Picea</taxon>
    </lineage>
</organism>
<accession>A0A101LU02</accession>
<evidence type="ECO:0000256" key="1">
    <source>
        <dbReference type="SAM" id="MobiDB-lite"/>
    </source>
</evidence>
<protein>
    <submittedName>
        <fullName evidence="2">Uncharacterized protein</fullName>
    </submittedName>
</protein>
<comment type="caution">
    <text evidence="2">The sequence shown here is derived from an EMBL/GenBank/DDBJ whole genome shotgun (WGS) entry which is preliminary data.</text>
</comment>
<dbReference type="EMBL" id="LKAM01000020">
    <property type="protein sequence ID" value="KUM45327.1"/>
    <property type="molecule type" value="Genomic_DNA"/>
</dbReference>
<dbReference type="AlphaFoldDB" id="A0A101LU02"/>
<geneLocation type="mitochondrion" evidence="2"/>
<sequence>MHMPVPIAFKRGNTHSKQSEGRCFTNPKKGQSRRLPWVKTDVLYYLNLRRANKRHAIFAVGQRV</sequence>
<evidence type="ECO:0000313" key="2">
    <source>
        <dbReference type="EMBL" id="KUM45327.1"/>
    </source>
</evidence>